<dbReference type="Gene3D" id="3.30.590.10">
    <property type="entry name" value="Glutamine synthetase/guanido kinase, catalytic domain"/>
    <property type="match status" value="1"/>
</dbReference>
<dbReference type="InterPro" id="IPR008147">
    <property type="entry name" value="Gln_synt_N"/>
</dbReference>
<evidence type="ECO:0000259" key="4">
    <source>
        <dbReference type="PROSITE" id="PS51987"/>
    </source>
</evidence>
<dbReference type="GO" id="GO:0004356">
    <property type="term" value="F:glutamine synthetase activity"/>
    <property type="evidence" value="ECO:0007669"/>
    <property type="project" value="InterPro"/>
</dbReference>
<dbReference type="Pfam" id="PF12437">
    <property type="entry name" value="GSIII_N"/>
    <property type="match status" value="1"/>
</dbReference>
<sequence length="307" mass="34353">MKVPELFGSNVFNRQVMQDKLPKDIYKSLIKTIDEGAPLDMSVANVVANAMKDWAVEKGATHFTHWFQPMTGITAEKHDSFISPTKDGKVIMDFSGKELVVGEPDASSFPSGGVRATFEARGYTAWDPTSFAFVKDGTLYIPTAFFSYSGEVLDKKTPLLKSMAALNKQALRILRLFGNTSAKQVFSTVGAEQEYFLIDRKMYDARKDLIFTGRTLFGAKPPKGQELEDHYFGAIKTRVSAYMKDLDEELWKLGILAKTKHNEVAPSQHELAPIFTSTNVASDQNQLMMETMKKVASRHGLYCLLHE</sequence>
<dbReference type="Proteomes" id="UP000886750">
    <property type="component" value="Unassembled WGS sequence"/>
</dbReference>
<feature type="domain" description="GS beta-grasp" evidence="3">
    <location>
        <begin position="61"/>
        <end position="150"/>
    </location>
</feature>
<protein>
    <submittedName>
        <fullName evidence="5">Glutamine synthetase III</fullName>
    </submittedName>
</protein>
<dbReference type="InterPro" id="IPR052725">
    <property type="entry name" value="GS_Type-3"/>
</dbReference>
<organism evidence="5 6">
    <name type="scientific">Candidatus Borkfalkia excrementigallinarum</name>
    <dbReference type="NCBI Taxonomy" id="2838506"/>
    <lineage>
        <taxon>Bacteria</taxon>
        <taxon>Bacillati</taxon>
        <taxon>Bacillota</taxon>
        <taxon>Clostridia</taxon>
        <taxon>Christensenellales</taxon>
        <taxon>Christensenellaceae</taxon>
        <taxon>Candidatus Borkfalkia</taxon>
    </lineage>
</organism>
<name>A0A9D2CSB4_9FIRM</name>
<feature type="non-terminal residue" evidence="5">
    <location>
        <position position="307"/>
    </location>
</feature>
<evidence type="ECO:0000259" key="3">
    <source>
        <dbReference type="PROSITE" id="PS51986"/>
    </source>
</evidence>
<evidence type="ECO:0000256" key="1">
    <source>
        <dbReference type="PROSITE-ProRule" id="PRU01330"/>
    </source>
</evidence>
<dbReference type="InterPro" id="IPR008146">
    <property type="entry name" value="Gln_synth_cat_dom"/>
</dbReference>
<gene>
    <name evidence="5" type="ORF">H9729_00065</name>
</gene>
<dbReference type="PROSITE" id="PS51986">
    <property type="entry name" value="GS_BETA_GRASP"/>
    <property type="match status" value="1"/>
</dbReference>
<comment type="caution">
    <text evidence="5">The sequence shown here is derived from an EMBL/GenBank/DDBJ whole genome shotgun (WGS) entry which is preliminary data.</text>
</comment>
<comment type="similarity">
    <text evidence="1 2">Belongs to the glutamine synthetase family.</text>
</comment>
<dbReference type="InterPro" id="IPR014746">
    <property type="entry name" value="Gln_synth/guanido_kin_cat_dom"/>
</dbReference>
<dbReference type="SMART" id="SM01230">
    <property type="entry name" value="Gln-synt_C"/>
    <property type="match status" value="1"/>
</dbReference>
<reference evidence="5" key="2">
    <citation type="submission" date="2021-04" db="EMBL/GenBank/DDBJ databases">
        <authorList>
            <person name="Gilroy R."/>
        </authorList>
    </citation>
    <scope>NUCLEOTIDE SEQUENCE</scope>
    <source>
        <strain evidence="5">1345</strain>
    </source>
</reference>
<evidence type="ECO:0000256" key="2">
    <source>
        <dbReference type="RuleBase" id="RU000384"/>
    </source>
</evidence>
<dbReference type="PANTHER" id="PTHR42974">
    <property type="entry name" value="GLUTAMINE SYNTHETASE"/>
    <property type="match status" value="1"/>
</dbReference>
<accession>A0A9D2CSB4</accession>
<dbReference type="PROSITE" id="PS51987">
    <property type="entry name" value="GS_CATALYTIC"/>
    <property type="match status" value="1"/>
</dbReference>
<proteinExistence type="inferred from homology"/>
<dbReference type="EMBL" id="DXCQ01000002">
    <property type="protein sequence ID" value="HIY96063.1"/>
    <property type="molecule type" value="Genomic_DNA"/>
</dbReference>
<evidence type="ECO:0000313" key="6">
    <source>
        <dbReference type="Proteomes" id="UP000886750"/>
    </source>
</evidence>
<evidence type="ECO:0000313" key="5">
    <source>
        <dbReference type="EMBL" id="HIY96063.1"/>
    </source>
</evidence>
<dbReference type="GO" id="GO:0006542">
    <property type="term" value="P:glutamine biosynthetic process"/>
    <property type="evidence" value="ECO:0007669"/>
    <property type="project" value="InterPro"/>
</dbReference>
<dbReference type="PANTHER" id="PTHR42974:SF1">
    <property type="entry name" value="TYPE-3 GLUTAMINE SYNTHETASE"/>
    <property type="match status" value="1"/>
</dbReference>
<reference evidence="5" key="1">
    <citation type="journal article" date="2021" name="PeerJ">
        <title>Extensive microbial diversity within the chicken gut microbiome revealed by metagenomics and culture.</title>
        <authorList>
            <person name="Gilroy R."/>
            <person name="Ravi A."/>
            <person name="Getino M."/>
            <person name="Pursley I."/>
            <person name="Horton D.L."/>
            <person name="Alikhan N.F."/>
            <person name="Baker D."/>
            <person name="Gharbi K."/>
            <person name="Hall N."/>
            <person name="Watson M."/>
            <person name="Adriaenssens E.M."/>
            <person name="Foster-Nyarko E."/>
            <person name="Jarju S."/>
            <person name="Secka A."/>
            <person name="Antonio M."/>
            <person name="Oren A."/>
            <person name="Chaudhuri R.R."/>
            <person name="La Ragione R."/>
            <person name="Hildebrand F."/>
            <person name="Pallen M.J."/>
        </authorList>
    </citation>
    <scope>NUCLEOTIDE SEQUENCE</scope>
    <source>
        <strain evidence="5">1345</strain>
    </source>
</reference>
<feature type="domain" description="GS catalytic" evidence="4">
    <location>
        <begin position="155"/>
        <end position="307"/>
    </location>
</feature>
<dbReference type="SUPFAM" id="SSF55931">
    <property type="entry name" value="Glutamine synthetase/guanido kinase"/>
    <property type="match status" value="1"/>
</dbReference>
<dbReference type="InterPro" id="IPR022147">
    <property type="entry name" value="GSIII_N"/>
</dbReference>
<dbReference type="AlphaFoldDB" id="A0A9D2CSB4"/>
<dbReference type="Pfam" id="PF00120">
    <property type="entry name" value="Gln-synt_C"/>
    <property type="match status" value="1"/>
</dbReference>